<evidence type="ECO:0000256" key="1">
    <source>
        <dbReference type="ARBA" id="ARBA00000966"/>
    </source>
</evidence>
<feature type="domain" description="Glycoside hydrolase family 5" evidence="9">
    <location>
        <begin position="15"/>
        <end position="261"/>
    </location>
</feature>
<dbReference type="eggNOG" id="COG2730">
    <property type="taxonomic scope" value="Bacteria"/>
</dbReference>
<organism evidence="10 11">
    <name type="scientific">Ruminococcus albus 8</name>
    <dbReference type="NCBI Taxonomy" id="246199"/>
    <lineage>
        <taxon>Bacteria</taxon>
        <taxon>Bacillati</taxon>
        <taxon>Bacillota</taxon>
        <taxon>Clostridia</taxon>
        <taxon>Eubacteriales</taxon>
        <taxon>Oscillospiraceae</taxon>
        <taxon>Ruminococcus</taxon>
    </lineage>
</organism>
<evidence type="ECO:0000256" key="4">
    <source>
        <dbReference type="ARBA" id="ARBA00023001"/>
    </source>
</evidence>
<comment type="caution">
    <text evidence="10">The sequence shown here is derived from an EMBL/GenBank/DDBJ whole genome shotgun (WGS) entry which is preliminary data.</text>
</comment>
<evidence type="ECO:0000259" key="9">
    <source>
        <dbReference type="Pfam" id="PF00150"/>
    </source>
</evidence>
<dbReference type="SUPFAM" id="SSF51445">
    <property type="entry name" value="(Trans)glycosidases"/>
    <property type="match status" value="1"/>
</dbReference>
<dbReference type="AlphaFoldDB" id="E9SFZ4"/>
<evidence type="ECO:0000256" key="7">
    <source>
        <dbReference type="ARBA" id="ARBA00023326"/>
    </source>
</evidence>
<dbReference type="Proteomes" id="UP000004259">
    <property type="component" value="Unassembled WGS sequence"/>
</dbReference>
<dbReference type="InterPro" id="IPR017853">
    <property type="entry name" value="GH"/>
</dbReference>
<dbReference type="EC" id="3.2.1.4" evidence="2"/>
<accession>E9SFZ4</accession>
<comment type="catalytic activity">
    <reaction evidence="1">
        <text>Endohydrolysis of (1-&gt;4)-beta-D-glucosidic linkages in cellulose, lichenin and cereal beta-D-glucans.</text>
        <dbReference type="EC" id="3.2.1.4"/>
    </reaction>
</comment>
<name>E9SFZ4_RUMAL</name>
<keyword evidence="7" id="KW-0624">Polysaccharide degradation</keyword>
<keyword evidence="6 8" id="KW-0326">Glycosidase</keyword>
<keyword evidence="5" id="KW-0119">Carbohydrate metabolism</keyword>
<dbReference type="PANTHER" id="PTHR34142:SF1">
    <property type="entry name" value="GLYCOSIDE HYDROLASE FAMILY 5 DOMAIN-CONTAINING PROTEIN"/>
    <property type="match status" value="1"/>
</dbReference>
<comment type="similarity">
    <text evidence="8">Belongs to the glycosyl hydrolase 5 (cellulase A) family.</text>
</comment>
<keyword evidence="3 8" id="KW-0378">Hydrolase</keyword>
<dbReference type="GO" id="GO:0030245">
    <property type="term" value="P:cellulose catabolic process"/>
    <property type="evidence" value="ECO:0007669"/>
    <property type="project" value="UniProtKB-KW"/>
</dbReference>
<dbReference type="InterPro" id="IPR018087">
    <property type="entry name" value="Glyco_hydro_5_CS"/>
</dbReference>
<dbReference type="PANTHER" id="PTHR34142">
    <property type="entry name" value="ENDO-BETA-1,4-GLUCANASE A"/>
    <property type="match status" value="1"/>
</dbReference>
<dbReference type="PROSITE" id="PS00659">
    <property type="entry name" value="GLYCOSYL_HYDROL_F5"/>
    <property type="match status" value="1"/>
</dbReference>
<evidence type="ECO:0000256" key="3">
    <source>
        <dbReference type="ARBA" id="ARBA00022801"/>
    </source>
</evidence>
<gene>
    <name evidence="10" type="ORF">CUS_7715</name>
</gene>
<keyword evidence="11" id="KW-1185">Reference proteome</keyword>
<dbReference type="Pfam" id="PF00150">
    <property type="entry name" value="Cellulase"/>
    <property type="match status" value="1"/>
</dbReference>
<evidence type="ECO:0000313" key="11">
    <source>
        <dbReference type="Proteomes" id="UP000004259"/>
    </source>
</evidence>
<dbReference type="GO" id="GO:0008810">
    <property type="term" value="F:cellulase activity"/>
    <property type="evidence" value="ECO:0007669"/>
    <property type="project" value="UniProtKB-EC"/>
</dbReference>
<dbReference type="OrthoDB" id="154460at2"/>
<evidence type="ECO:0000256" key="5">
    <source>
        <dbReference type="ARBA" id="ARBA00023277"/>
    </source>
</evidence>
<dbReference type="RefSeq" id="WP_002852341.1">
    <property type="nucleotide sequence ID" value="NZ_ADKM02000122.1"/>
</dbReference>
<dbReference type="STRING" id="246199.CUS_7715"/>
<reference evidence="10 11" key="1">
    <citation type="submission" date="2011-02" db="EMBL/GenBank/DDBJ databases">
        <authorList>
            <person name="Nelson K.E."/>
            <person name="Sutton G."/>
            <person name="Torralba M."/>
            <person name="Durkin S."/>
            <person name="Harkins D."/>
            <person name="Montgomery R."/>
            <person name="Ziemer C."/>
            <person name="Klaassens E."/>
            <person name="Ocuiv P."/>
            <person name="Morrison M."/>
        </authorList>
    </citation>
    <scope>NUCLEOTIDE SEQUENCE [LARGE SCALE GENOMIC DNA]</scope>
    <source>
        <strain evidence="10 11">8</strain>
    </source>
</reference>
<evidence type="ECO:0000313" key="10">
    <source>
        <dbReference type="EMBL" id="EGC01909.1"/>
    </source>
</evidence>
<evidence type="ECO:0000256" key="6">
    <source>
        <dbReference type="ARBA" id="ARBA00023295"/>
    </source>
</evidence>
<protein>
    <recommendedName>
        <fullName evidence="2">cellulase</fullName>
        <ecNumber evidence="2">3.2.1.4</ecNumber>
    </recommendedName>
</protein>
<evidence type="ECO:0000256" key="8">
    <source>
        <dbReference type="RuleBase" id="RU361153"/>
    </source>
</evidence>
<dbReference type="EMBL" id="ADKM02000122">
    <property type="protein sequence ID" value="EGC01909.1"/>
    <property type="molecule type" value="Genomic_DNA"/>
</dbReference>
<sequence length="304" mass="35002">MLKKLKVIGGRLTDGEKPVRLFGMSTHGIAWYPEYVCEEVFRALHDEWKTNCVRIAVYTDEFRGYCNGGDKEHMKDLVENGVSIAEKLGMYVIVDWHVLRDCDPMRYADEAEEFFSDMSARFADRSNVLYEICNEPNGSGTWDRITEYSNRMIPVIRKNSPDAVIIVGTPNWSQDIHCALDRPLEYDNVMYSLHFYAATHKHAIRNRLERCAKAGLPVFINEFNLCEASGKGEIDYEESAAWFDVIERLGLSCICWCLSNHGDTCGVFAQNCTKLSHWEDDDLKESGRIVRDKFMDFAEEEKNK</sequence>
<dbReference type="InterPro" id="IPR001547">
    <property type="entry name" value="Glyco_hydro_5"/>
</dbReference>
<dbReference type="Gene3D" id="3.20.20.80">
    <property type="entry name" value="Glycosidases"/>
    <property type="match status" value="1"/>
</dbReference>
<proteinExistence type="inferred from homology"/>
<keyword evidence="4" id="KW-0136">Cellulose degradation</keyword>
<evidence type="ECO:0000256" key="2">
    <source>
        <dbReference type="ARBA" id="ARBA00012601"/>
    </source>
</evidence>